<sequence length="179" mass="19700">MHSFEVVRREQLAPHLVRVVLGGSGFDTFVPNDFTDSYVKLVFVADDVDVAALPRPLTLDSFSGLPVEKQPVIRTMTVRRADPAARELTVDIVVHGEHGVAGPWAATAEPGQPMYLMGPGGAYAPTPPLTGICWPATNPPFPPSLLPSKRCRTTRWVRHSSKSPAQKTRFRSPHRNRSR</sequence>
<dbReference type="Gene3D" id="2.40.30.10">
    <property type="entry name" value="Translation factors"/>
    <property type="match status" value="1"/>
</dbReference>
<dbReference type="InterPro" id="IPR017927">
    <property type="entry name" value="FAD-bd_FR_type"/>
</dbReference>
<dbReference type="EMBL" id="JAOB01000006">
    <property type="protein sequence ID" value="EUA76286.1"/>
    <property type="molecule type" value="Genomic_DNA"/>
</dbReference>
<name>X8E7Z8_MYCXE</name>
<gene>
    <name evidence="3" type="ORF">I553_7376</name>
</gene>
<evidence type="ECO:0000259" key="2">
    <source>
        <dbReference type="PROSITE" id="PS51384"/>
    </source>
</evidence>
<dbReference type="GO" id="GO:0016491">
    <property type="term" value="F:oxidoreductase activity"/>
    <property type="evidence" value="ECO:0007669"/>
    <property type="project" value="InterPro"/>
</dbReference>
<dbReference type="Pfam" id="PF08021">
    <property type="entry name" value="FAD_binding_9"/>
    <property type="match status" value="1"/>
</dbReference>
<accession>X8E7Z8</accession>
<dbReference type="AlphaFoldDB" id="X8E7Z8"/>
<dbReference type="InterPro" id="IPR039374">
    <property type="entry name" value="SIP_fam"/>
</dbReference>
<feature type="compositionally biased region" description="Basic residues" evidence="1">
    <location>
        <begin position="168"/>
        <end position="179"/>
    </location>
</feature>
<protein>
    <submittedName>
        <fullName evidence="3">Siderophore-interacting FAD-binding domain protein</fullName>
    </submittedName>
</protein>
<dbReference type="InterPro" id="IPR017938">
    <property type="entry name" value="Riboflavin_synthase-like_b-brl"/>
</dbReference>
<organism evidence="3">
    <name type="scientific">Mycobacterium xenopi 4042</name>
    <dbReference type="NCBI Taxonomy" id="1299334"/>
    <lineage>
        <taxon>Bacteria</taxon>
        <taxon>Bacillati</taxon>
        <taxon>Actinomycetota</taxon>
        <taxon>Actinomycetes</taxon>
        <taxon>Mycobacteriales</taxon>
        <taxon>Mycobacteriaceae</taxon>
        <taxon>Mycobacterium</taxon>
    </lineage>
</organism>
<feature type="domain" description="FAD-binding FR-type" evidence="2">
    <location>
        <begin position="1"/>
        <end position="126"/>
    </location>
</feature>
<dbReference type="SUPFAM" id="SSF63380">
    <property type="entry name" value="Riboflavin synthase domain-like"/>
    <property type="match status" value="1"/>
</dbReference>
<dbReference type="PANTHER" id="PTHR30157:SF0">
    <property type="entry name" value="NADPH-DEPENDENT FERRIC-CHELATE REDUCTASE"/>
    <property type="match status" value="1"/>
</dbReference>
<dbReference type="CDD" id="cd06193">
    <property type="entry name" value="siderophore_interacting"/>
    <property type="match status" value="1"/>
</dbReference>
<feature type="region of interest" description="Disordered" evidence="1">
    <location>
        <begin position="155"/>
        <end position="179"/>
    </location>
</feature>
<evidence type="ECO:0000313" key="3">
    <source>
        <dbReference type="EMBL" id="EUA76286.1"/>
    </source>
</evidence>
<dbReference type="PATRIC" id="fig|1299334.3.peg.405"/>
<dbReference type="PROSITE" id="PS51384">
    <property type="entry name" value="FAD_FR"/>
    <property type="match status" value="1"/>
</dbReference>
<proteinExistence type="predicted"/>
<evidence type="ECO:0000256" key="1">
    <source>
        <dbReference type="SAM" id="MobiDB-lite"/>
    </source>
</evidence>
<dbReference type="PANTHER" id="PTHR30157">
    <property type="entry name" value="FERRIC REDUCTASE, NADPH-DEPENDENT"/>
    <property type="match status" value="1"/>
</dbReference>
<reference evidence="3" key="1">
    <citation type="submission" date="2014-01" db="EMBL/GenBank/DDBJ databases">
        <authorList>
            <person name="Brown-Elliot B."/>
            <person name="Wallace R."/>
            <person name="Lenaerts A."/>
            <person name="Ordway D."/>
            <person name="DeGroote M.A."/>
            <person name="Parker T."/>
            <person name="Sizemore C."/>
            <person name="Tallon L.J."/>
            <person name="Sadzewicz L.K."/>
            <person name="Sengamalay N."/>
            <person name="Fraser C.M."/>
            <person name="Hine E."/>
            <person name="Shefchek K.A."/>
            <person name="Das S.P."/>
            <person name="Tettelin H."/>
        </authorList>
    </citation>
    <scope>NUCLEOTIDE SEQUENCE [LARGE SCALE GENOMIC DNA]</scope>
    <source>
        <strain evidence="3">4042</strain>
    </source>
</reference>
<comment type="caution">
    <text evidence="3">The sequence shown here is derived from an EMBL/GenBank/DDBJ whole genome shotgun (WGS) entry which is preliminary data.</text>
</comment>
<dbReference type="InterPro" id="IPR013113">
    <property type="entry name" value="SIP_FAD-bd"/>
</dbReference>